<accession>A0A0F7KQD1</accession>
<evidence type="ECO:0000313" key="1">
    <source>
        <dbReference type="EMBL" id="AKH41362.1"/>
    </source>
</evidence>
<keyword evidence="2" id="KW-1185">Reference proteome</keyword>
<evidence type="ECO:0000313" key="2">
    <source>
        <dbReference type="Proteomes" id="UP000034392"/>
    </source>
</evidence>
<sequence>MTRDSTTRRGAMGALVGAAALPQVVATQSSAARGGDAEPAQSLFVDVELQVAESAVAAGVIFKIVDTAGGVATVYRRTEAGSDRLYEEVTAEALRSARGGALVGIDCGNVERALHGRINLANTGADLTGERPGNAAFAEMLAAANNIKGEAWAPGGSIRLTGSEDFLLATDADMSRLTVIVDNWTGAFVLADDEGDPKEHLPGDDVVERLTDGDLQAGNRVLSGWADLPETNDKLVVLETSRPMYSYRGKLQTEVVINITSREGFLKYPLKYTIDKASIMKITLRPLASRRKHVVLPTFDIRKAGPRATDKRGIQIPYILNRMTRADIERGHFLMATGELPDNPDLMRNEYAALSVISSPSVPWVGRHDGSGRRESLYALSNQRTCGLTIKSAIAIGDGWGASGGNDNCDLTFVDCDLSRYDSHRPTQYRMRLVRCTIGYWGVLASMMGDLELLDCTVEQATPLRLKREASVISSRVDTGGFCDGGLLVRNLTVRTYPVGDDEEADTIHFMRQVARGSDNPKPDGSPVDYTWFKWIDIDGLRVEGPGFLRFEPTRFQGGPRGDDPARLTLPERISIRNVIGHVQYQYDFTGRSFNAALADDPFDIYIEHTGANHDRIFFQEDERGDIAVNVSLSGCNSNASSPAFADTLGLIRTNAPGRYLLTGGSFSRINAYGDGANGGWPKGTVFLTAYAPVVNDRAAVSGENPIVNLTPRHNGWAELHQPQIHLASVARYAADGTTREARCAGLLNARLVDPVFLQHPDDGGGSFALIPANLAGNEFTLTNGNMREGQQLQLAFGAAGHGDFPLPAPGGKTSLAGIDDSGHGQFLVLERVEDDRLRVLSGRDVKGILLASA</sequence>
<dbReference type="Proteomes" id="UP000034392">
    <property type="component" value="Chromosome"/>
</dbReference>
<reference evidence="1" key="1">
    <citation type="submission" date="2015-05" db="EMBL/GenBank/DDBJ databases">
        <title>The complete genome of Altererythrobacter atlanticus strain 26DY36.</title>
        <authorList>
            <person name="Wu Y.-H."/>
            <person name="Cheng H."/>
            <person name="Wu X.-W."/>
        </authorList>
    </citation>
    <scope>NUCLEOTIDE SEQUENCE [LARGE SCALE GENOMIC DNA]</scope>
    <source>
        <strain evidence="1">26DY36</strain>
    </source>
</reference>
<dbReference type="AlphaFoldDB" id="A0A0F7KQD1"/>
<dbReference type="KEGG" id="aay:WYH_00298"/>
<protein>
    <submittedName>
        <fullName evidence="1">Uncharacterized protein</fullName>
    </submittedName>
</protein>
<dbReference type="PATRIC" id="fig|1267766.3.peg.304"/>
<dbReference type="EMBL" id="CP011452">
    <property type="protein sequence ID" value="AKH41362.1"/>
    <property type="molecule type" value="Genomic_DNA"/>
</dbReference>
<gene>
    <name evidence="1" type="ORF">WYH_00298</name>
</gene>
<organism evidence="1 2">
    <name type="scientific">Croceibacterium atlanticum</name>
    <dbReference type="NCBI Taxonomy" id="1267766"/>
    <lineage>
        <taxon>Bacteria</taxon>
        <taxon>Pseudomonadati</taxon>
        <taxon>Pseudomonadota</taxon>
        <taxon>Alphaproteobacteria</taxon>
        <taxon>Sphingomonadales</taxon>
        <taxon>Erythrobacteraceae</taxon>
        <taxon>Croceibacterium</taxon>
    </lineage>
</organism>
<name>A0A0F7KQD1_9SPHN</name>
<proteinExistence type="predicted"/>